<dbReference type="Proteomes" id="UP000267464">
    <property type="component" value="Unassembled WGS sequence"/>
</dbReference>
<dbReference type="CDD" id="cd03794">
    <property type="entry name" value="GT4_WbuB-like"/>
    <property type="match status" value="1"/>
</dbReference>
<keyword evidence="2" id="KW-0808">Transferase</keyword>
<evidence type="ECO:0000313" key="3">
    <source>
        <dbReference type="Proteomes" id="UP000267464"/>
    </source>
</evidence>
<evidence type="ECO:0000313" key="2">
    <source>
        <dbReference type="EMBL" id="RQP21608.1"/>
    </source>
</evidence>
<protein>
    <submittedName>
        <fullName evidence="2">Glycosyltransferase WbuB</fullName>
    </submittedName>
</protein>
<dbReference type="EMBL" id="QUSW01000010">
    <property type="protein sequence ID" value="RQP21608.1"/>
    <property type="molecule type" value="Genomic_DNA"/>
</dbReference>
<feature type="domain" description="Glycosyltransferase subfamily 4-like N-terminal" evidence="1">
    <location>
        <begin position="17"/>
        <end position="200"/>
    </location>
</feature>
<dbReference type="Pfam" id="PF13692">
    <property type="entry name" value="Glyco_trans_1_4"/>
    <property type="match status" value="1"/>
</dbReference>
<dbReference type="Gene3D" id="3.40.50.2000">
    <property type="entry name" value="Glycogen Phosphorylase B"/>
    <property type="match status" value="2"/>
</dbReference>
<dbReference type="Pfam" id="PF13579">
    <property type="entry name" value="Glyco_trans_4_4"/>
    <property type="match status" value="1"/>
</dbReference>
<dbReference type="AlphaFoldDB" id="A0A3N7HHV4"/>
<dbReference type="OrthoDB" id="9787293at2"/>
<reference evidence="2 3" key="2">
    <citation type="submission" date="2018-12" db="EMBL/GenBank/DDBJ databases">
        <title>Rhizobacter gummiphilus sp. nov., a rubber-degrading bacterium isolated from the soil of a botanical garden in Japan.</title>
        <authorList>
            <person name="Shunsuke S.S."/>
        </authorList>
    </citation>
    <scope>NUCLEOTIDE SEQUENCE [LARGE SCALE GENOMIC DNA]</scope>
    <source>
        <strain evidence="2 3">S-16</strain>
    </source>
</reference>
<proteinExistence type="predicted"/>
<dbReference type="PANTHER" id="PTHR45947:SF3">
    <property type="entry name" value="SULFOQUINOVOSYL TRANSFERASE SQD2"/>
    <property type="match status" value="1"/>
</dbReference>
<accession>A0A3N7HHV4</accession>
<dbReference type="SUPFAM" id="SSF53756">
    <property type="entry name" value="UDP-Glycosyltransferase/glycogen phosphorylase"/>
    <property type="match status" value="1"/>
</dbReference>
<dbReference type="InterPro" id="IPR050194">
    <property type="entry name" value="Glycosyltransferase_grp1"/>
</dbReference>
<name>A0A3N7HHV4_9BURK</name>
<keyword evidence="3" id="KW-1185">Reference proteome</keyword>
<dbReference type="PANTHER" id="PTHR45947">
    <property type="entry name" value="SULFOQUINOVOSYL TRANSFERASE SQD2"/>
    <property type="match status" value="1"/>
</dbReference>
<organism evidence="2 3">
    <name type="scientific">Piscinibacter terrae</name>
    <dbReference type="NCBI Taxonomy" id="2496871"/>
    <lineage>
        <taxon>Bacteria</taxon>
        <taxon>Pseudomonadati</taxon>
        <taxon>Pseudomonadota</taxon>
        <taxon>Betaproteobacteria</taxon>
        <taxon>Burkholderiales</taxon>
        <taxon>Sphaerotilaceae</taxon>
        <taxon>Piscinibacter</taxon>
    </lineage>
</organism>
<evidence type="ECO:0000259" key="1">
    <source>
        <dbReference type="Pfam" id="PF13579"/>
    </source>
</evidence>
<reference evidence="2 3" key="1">
    <citation type="submission" date="2018-08" db="EMBL/GenBank/DDBJ databases">
        <authorList>
            <person name="Khan S.A."/>
            <person name="Jeon C.O."/>
            <person name="Chun B.H."/>
            <person name="Jeong S.E."/>
        </authorList>
    </citation>
    <scope>NUCLEOTIDE SEQUENCE [LARGE SCALE GENOMIC DNA]</scope>
    <source>
        <strain evidence="2 3">S-16</strain>
    </source>
</reference>
<dbReference type="GO" id="GO:0016758">
    <property type="term" value="F:hexosyltransferase activity"/>
    <property type="evidence" value="ECO:0007669"/>
    <property type="project" value="TreeGrafter"/>
</dbReference>
<dbReference type="InterPro" id="IPR028098">
    <property type="entry name" value="Glyco_trans_4-like_N"/>
</dbReference>
<dbReference type="RefSeq" id="WP_124543551.1">
    <property type="nucleotide sequence ID" value="NZ_QUSW01000010.1"/>
</dbReference>
<gene>
    <name evidence="2" type="ORF">DZC73_27260</name>
</gene>
<comment type="caution">
    <text evidence="2">The sequence shown here is derived from an EMBL/GenBank/DDBJ whole genome shotgun (WGS) entry which is preliminary data.</text>
</comment>
<sequence>MHILFLTDNFPPEVNAPASRTHEHCRQWVAAGEKVTVITCAPNFPKGRVFDGYRNRLWQREVIDGIEVIRVWSYITANEGFARRVLDYMSFMLSAFVASWFVRRVDVVVGTSPQFFTAVAGWAVGAVKRIPFVFELRDLWPESIKAVGAMQDSATIRWLERLELFLYRRASLIVSVTHAFRETLARRGIDPNKVEVVTNGVDISRFSPRPKDAELEKSLGLQGCFVAGYIGTHGMAHALETLLDAAALLRDHPQGSNVRILLLGDGARKDELKAAAQRMGLPNVLFIDSVSKDEVARYWSLLDVSIIHLRRTELFTTVIPSKLFECMGMGIPVLHGVQGESAAIVEREGAGIVFEPENAQALSRELLHIRDDNALRDGLRQRALAAASHYDRQTLALKMLQALRRLLAH</sequence>